<proteinExistence type="predicted"/>
<evidence type="ECO:0000313" key="3">
    <source>
        <dbReference type="Proteomes" id="UP000618591"/>
    </source>
</evidence>
<accession>A0ABQ1G3B8</accession>
<protein>
    <submittedName>
        <fullName evidence="2">Uncharacterized protein</fullName>
    </submittedName>
</protein>
<name>A0ABQ1G3B8_9SPHN</name>
<keyword evidence="1" id="KW-0732">Signal</keyword>
<feature type="signal peptide" evidence="1">
    <location>
        <begin position="1"/>
        <end position="31"/>
    </location>
</feature>
<evidence type="ECO:0000256" key="1">
    <source>
        <dbReference type="SAM" id="SignalP"/>
    </source>
</evidence>
<dbReference type="Gene3D" id="3.40.50.1110">
    <property type="entry name" value="SGNH hydrolase"/>
    <property type="match status" value="1"/>
</dbReference>
<comment type="caution">
    <text evidence="2">The sequence shown here is derived from an EMBL/GenBank/DDBJ whole genome shotgun (WGS) entry which is preliminary data.</text>
</comment>
<dbReference type="SUPFAM" id="SSF52266">
    <property type="entry name" value="SGNH hydrolase"/>
    <property type="match status" value="1"/>
</dbReference>
<dbReference type="Proteomes" id="UP000618591">
    <property type="component" value="Unassembled WGS sequence"/>
</dbReference>
<dbReference type="EMBL" id="BMDW01000002">
    <property type="protein sequence ID" value="GGA36631.1"/>
    <property type="molecule type" value="Genomic_DNA"/>
</dbReference>
<gene>
    <name evidence="2" type="ORF">GCM10011395_03670</name>
</gene>
<organism evidence="2 3">
    <name type="scientific">Sphingomonas psychrolutea</name>
    <dbReference type="NCBI Taxonomy" id="1259676"/>
    <lineage>
        <taxon>Bacteria</taxon>
        <taxon>Pseudomonadati</taxon>
        <taxon>Pseudomonadota</taxon>
        <taxon>Alphaproteobacteria</taxon>
        <taxon>Sphingomonadales</taxon>
        <taxon>Sphingomonadaceae</taxon>
        <taxon>Sphingomonas</taxon>
    </lineage>
</organism>
<reference evidence="3" key="1">
    <citation type="journal article" date="2019" name="Int. J. Syst. Evol. Microbiol.">
        <title>The Global Catalogue of Microorganisms (GCM) 10K type strain sequencing project: providing services to taxonomists for standard genome sequencing and annotation.</title>
        <authorList>
            <consortium name="The Broad Institute Genomics Platform"/>
            <consortium name="The Broad Institute Genome Sequencing Center for Infectious Disease"/>
            <person name="Wu L."/>
            <person name="Ma J."/>
        </authorList>
    </citation>
    <scope>NUCLEOTIDE SEQUENCE [LARGE SCALE GENOMIC DNA]</scope>
    <source>
        <strain evidence="3">CGMCC 1.10106</strain>
    </source>
</reference>
<dbReference type="RefSeq" id="WP_188445079.1">
    <property type="nucleotide sequence ID" value="NZ_BMDW01000002.1"/>
</dbReference>
<feature type="chain" id="PRO_5046579016" evidence="1">
    <location>
        <begin position="32"/>
        <end position="174"/>
    </location>
</feature>
<evidence type="ECO:0000313" key="2">
    <source>
        <dbReference type="EMBL" id="GGA36631.1"/>
    </source>
</evidence>
<dbReference type="InterPro" id="IPR036514">
    <property type="entry name" value="SGNH_hydro_sf"/>
</dbReference>
<keyword evidence="3" id="KW-1185">Reference proteome</keyword>
<sequence>MNKKRVNDLVGRSLTLLAAACVATASSSARAQPADASASGNPCADVAANDPQDLILLSDLMLKPHKFSSVADLLNAFPPEAMGKIATLQKRAAERQAKDWPNLCRYAAENAQLVASGVRPQTVFLGDSITENWKLGDPALFNASVLDRGISGQTTPQILLRFYQADAVIGRAGG</sequence>